<dbReference type="InParanoid" id="A0A5J5EC45"/>
<evidence type="ECO:0000313" key="1">
    <source>
        <dbReference type="EMBL" id="KAA8892637.1"/>
    </source>
</evidence>
<reference evidence="1 2" key="1">
    <citation type="submission" date="2019-09" db="EMBL/GenBank/DDBJ databases">
        <title>Draft genome of the ectomycorrhizal ascomycete Sphaerosporella brunnea.</title>
        <authorList>
            <consortium name="DOE Joint Genome Institute"/>
            <person name="Benucci G.M."/>
            <person name="Marozzi G."/>
            <person name="Antonielli L."/>
            <person name="Sanchez S."/>
            <person name="Marco P."/>
            <person name="Wang X."/>
            <person name="Falini L.B."/>
            <person name="Barry K."/>
            <person name="Haridas S."/>
            <person name="Lipzen A."/>
            <person name="Labutti K."/>
            <person name="Grigoriev I.V."/>
            <person name="Murat C."/>
            <person name="Martin F."/>
            <person name="Albertini E."/>
            <person name="Donnini D."/>
            <person name="Bonito G."/>
        </authorList>
    </citation>
    <scope>NUCLEOTIDE SEQUENCE [LARGE SCALE GENOMIC DNA]</scope>
    <source>
        <strain evidence="1 2">Sb_GMNB300</strain>
    </source>
</reference>
<organism evidence="1 2">
    <name type="scientific">Sphaerosporella brunnea</name>
    <dbReference type="NCBI Taxonomy" id="1250544"/>
    <lineage>
        <taxon>Eukaryota</taxon>
        <taxon>Fungi</taxon>
        <taxon>Dikarya</taxon>
        <taxon>Ascomycota</taxon>
        <taxon>Pezizomycotina</taxon>
        <taxon>Pezizomycetes</taxon>
        <taxon>Pezizales</taxon>
        <taxon>Pyronemataceae</taxon>
        <taxon>Sphaerosporella</taxon>
    </lineage>
</organism>
<dbReference type="AlphaFoldDB" id="A0A5J5EC45"/>
<dbReference type="OrthoDB" id="5324651at2759"/>
<dbReference type="Proteomes" id="UP000326924">
    <property type="component" value="Unassembled WGS sequence"/>
</dbReference>
<accession>A0A5J5EC45</accession>
<gene>
    <name evidence="1" type="ORF">FN846DRAFT_982639</name>
</gene>
<sequence>MCRACHLPILDFYLRILSASNATQAGQAGFIGKRALPFWVYDALDEDVLQVMGYCKHLALSRLKILLRAEGLAAELDERVRFGTLHEIETGDRTFHFRFTDDDEDEDEQTVVYFKSPGTSPQWQVALVPVRKWGVFSTGLPTPASMLPHLGWHPYKLSLHETQVQRENELPELAYNVQHQILPAVQTVLENAFFSFFQRELSAVVERKEWQFAEQAELNVYTREAILALSMNPALLCDGPESAGVLRDANEIRHVAVHRGRVSVAKLLELLDTARLVLLMLEPVGKRYEFVEELWTTVREETSAIVLDLQALEDILDDPDPSRLCDEDADSEFSGSQVTDSPCYKERRRSAELKMGMECLFERIVALRFAYDAGT</sequence>
<comment type="caution">
    <text evidence="1">The sequence shown here is derived from an EMBL/GenBank/DDBJ whole genome shotgun (WGS) entry which is preliminary data.</text>
</comment>
<evidence type="ECO:0000313" key="2">
    <source>
        <dbReference type="Proteomes" id="UP000326924"/>
    </source>
</evidence>
<dbReference type="EMBL" id="VXIS01000655">
    <property type="protein sequence ID" value="KAA8892637.1"/>
    <property type="molecule type" value="Genomic_DNA"/>
</dbReference>
<keyword evidence="2" id="KW-1185">Reference proteome</keyword>
<proteinExistence type="predicted"/>
<protein>
    <submittedName>
        <fullName evidence="1">Uncharacterized protein</fullName>
    </submittedName>
</protein>
<name>A0A5J5EC45_9PEZI</name>